<dbReference type="PANTHER" id="PTHR36216">
    <property type="entry name" value="TRANSCRIPTIONAL REGULATOR, TRMB"/>
    <property type="match status" value="1"/>
</dbReference>
<dbReference type="PANTHER" id="PTHR36216:SF1">
    <property type="entry name" value="HTH ARSR-TYPE DOMAIN-CONTAINING PROTEIN"/>
    <property type="match status" value="1"/>
</dbReference>
<dbReference type="InterPro" id="IPR011991">
    <property type="entry name" value="ArsR-like_HTH"/>
</dbReference>
<feature type="domain" description="HTH arsR-type" evidence="1">
    <location>
        <begin position="19"/>
        <end position="95"/>
    </location>
</feature>
<reference evidence="2 3" key="1">
    <citation type="submission" date="2018-01" db="EMBL/GenBank/DDBJ databases">
        <title>Complete genome sequence of Salinigranum rubrum GX10T, an extremely halophilic archaeon isolated from a marine solar saltern.</title>
        <authorList>
            <person name="Han S."/>
        </authorList>
    </citation>
    <scope>NUCLEOTIDE SEQUENCE [LARGE SCALE GENOMIC DNA]</scope>
    <source>
        <strain evidence="2 3">GX10</strain>
    </source>
</reference>
<evidence type="ECO:0000313" key="3">
    <source>
        <dbReference type="Proteomes" id="UP000236584"/>
    </source>
</evidence>
<dbReference type="InterPro" id="IPR036390">
    <property type="entry name" value="WH_DNA-bd_sf"/>
</dbReference>
<sequence>MPTPPIEVQLMNANARPADITHETRASLYDHLRAKPGTYLAALSDVAAIDAPRPTVRYHLKVLERRGLVTSEKRRGKRRFFPVGTAPDALELAMESAPARAVLEALAESADTVSGLAERVDRDPSTVTYHLSRLEDDGLVNRERQGQAVVNRLTPGARTVLGQGPLTSAEERAAASN</sequence>
<dbReference type="Pfam" id="PF12840">
    <property type="entry name" value="HTH_20"/>
    <property type="match status" value="2"/>
</dbReference>
<keyword evidence="3" id="KW-1185">Reference proteome</keyword>
<dbReference type="GO" id="GO:0003700">
    <property type="term" value="F:DNA-binding transcription factor activity"/>
    <property type="evidence" value="ECO:0007669"/>
    <property type="project" value="InterPro"/>
</dbReference>
<accession>A0A2I8VNK4</accession>
<proteinExistence type="predicted"/>
<dbReference type="KEGG" id="srub:C2R22_19170"/>
<dbReference type="InterPro" id="IPR001845">
    <property type="entry name" value="HTH_ArsR_DNA-bd_dom"/>
</dbReference>
<dbReference type="SMART" id="SM00418">
    <property type="entry name" value="HTH_ARSR"/>
    <property type="match status" value="2"/>
</dbReference>
<dbReference type="InterPro" id="IPR036388">
    <property type="entry name" value="WH-like_DNA-bd_sf"/>
</dbReference>
<dbReference type="EMBL" id="CP026309">
    <property type="protein sequence ID" value="AUV83501.1"/>
    <property type="molecule type" value="Genomic_DNA"/>
</dbReference>
<dbReference type="AlphaFoldDB" id="A0A2I8VNK4"/>
<dbReference type="Gene3D" id="1.10.10.10">
    <property type="entry name" value="Winged helix-like DNA-binding domain superfamily/Winged helix DNA-binding domain"/>
    <property type="match status" value="2"/>
</dbReference>
<evidence type="ECO:0000313" key="2">
    <source>
        <dbReference type="EMBL" id="AUV83501.1"/>
    </source>
</evidence>
<dbReference type="SUPFAM" id="SSF46785">
    <property type="entry name" value="Winged helix' DNA-binding domain"/>
    <property type="match status" value="2"/>
</dbReference>
<feature type="domain" description="HTH arsR-type" evidence="1">
    <location>
        <begin position="96"/>
        <end position="166"/>
    </location>
</feature>
<protein>
    <recommendedName>
        <fullName evidence="1">HTH arsR-type domain-containing protein</fullName>
    </recommendedName>
</protein>
<organism evidence="2 3">
    <name type="scientific">Salinigranum rubrum</name>
    <dbReference type="NCBI Taxonomy" id="755307"/>
    <lineage>
        <taxon>Archaea</taxon>
        <taxon>Methanobacteriati</taxon>
        <taxon>Methanobacteriota</taxon>
        <taxon>Stenosarchaea group</taxon>
        <taxon>Halobacteria</taxon>
        <taxon>Halobacteriales</taxon>
        <taxon>Haloferacaceae</taxon>
        <taxon>Salinigranum</taxon>
    </lineage>
</organism>
<name>A0A2I8VNK4_9EURY</name>
<evidence type="ECO:0000259" key="1">
    <source>
        <dbReference type="SMART" id="SM00418"/>
    </source>
</evidence>
<dbReference type="CDD" id="cd00090">
    <property type="entry name" value="HTH_ARSR"/>
    <property type="match status" value="2"/>
</dbReference>
<dbReference type="Proteomes" id="UP000236584">
    <property type="component" value="Chromosome"/>
</dbReference>
<gene>
    <name evidence="2" type="ORF">C2R22_19170</name>
</gene>